<evidence type="ECO:0008006" key="4">
    <source>
        <dbReference type="Google" id="ProtNLM"/>
    </source>
</evidence>
<accession>A0A4Q2RKL7</accession>
<organism evidence="2 3">
    <name type="scientific">Nocardioides glacieisoli</name>
    <dbReference type="NCBI Taxonomy" id="1168730"/>
    <lineage>
        <taxon>Bacteria</taxon>
        <taxon>Bacillati</taxon>
        <taxon>Actinomycetota</taxon>
        <taxon>Actinomycetes</taxon>
        <taxon>Propionibacteriales</taxon>
        <taxon>Nocardioidaceae</taxon>
        <taxon>Nocardioides</taxon>
    </lineage>
</organism>
<dbReference type="OrthoDB" id="3748691at2"/>
<reference evidence="2 3" key="1">
    <citation type="submission" date="2019-01" db="EMBL/GenBank/DDBJ databases">
        <title>Novel species of Nocardioides.</title>
        <authorList>
            <person name="Liu Q."/>
            <person name="Xin Y.-H."/>
        </authorList>
    </citation>
    <scope>NUCLEOTIDE SEQUENCE [LARGE SCALE GENOMIC DNA]</scope>
    <source>
        <strain evidence="2 3">HLT3-15</strain>
    </source>
</reference>
<evidence type="ECO:0000256" key="1">
    <source>
        <dbReference type="SAM" id="SignalP"/>
    </source>
</evidence>
<protein>
    <recommendedName>
        <fullName evidence="4">EfeO-type cupredoxin-like domain-containing protein</fullName>
    </recommendedName>
</protein>
<comment type="caution">
    <text evidence="2">The sequence shown here is derived from an EMBL/GenBank/DDBJ whole genome shotgun (WGS) entry which is preliminary data.</text>
</comment>
<dbReference type="EMBL" id="SDWS01000017">
    <property type="protein sequence ID" value="RYB88324.1"/>
    <property type="molecule type" value="Genomic_DNA"/>
</dbReference>
<feature type="chain" id="PRO_5038883941" description="EfeO-type cupredoxin-like domain-containing protein" evidence="1">
    <location>
        <begin position="25"/>
        <end position="123"/>
    </location>
</feature>
<dbReference type="AlphaFoldDB" id="A0A4Q2RKL7"/>
<sequence>MPSLAAPLALVLALALSSCGSDDAAPADSQGATQDGDSVALTVTREGDEFTPNGERVELAVDQTLLLTVDADVAGELHVHSTPEQTIAYDKGTTEHEITIDQPGVVEVENHEPAVVVLQLEVR</sequence>
<keyword evidence="1" id="KW-0732">Signal</keyword>
<keyword evidence="3" id="KW-1185">Reference proteome</keyword>
<feature type="signal peptide" evidence="1">
    <location>
        <begin position="1"/>
        <end position="24"/>
    </location>
</feature>
<proteinExistence type="predicted"/>
<name>A0A4Q2RKL7_9ACTN</name>
<gene>
    <name evidence="2" type="ORF">EUA06_21715</name>
</gene>
<dbReference type="Proteomes" id="UP000291838">
    <property type="component" value="Unassembled WGS sequence"/>
</dbReference>
<evidence type="ECO:0000313" key="3">
    <source>
        <dbReference type="Proteomes" id="UP000291838"/>
    </source>
</evidence>
<evidence type="ECO:0000313" key="2">
    <source>
        <dbReference type="EMBL" id="RYB88324.1"/>
    </source>
</evidence>